<dbReference type="SUPFAM" id="SSF52833">
    <property type="entry name" value="Thioredoxin-like"/>
    <property type="match status" value="1"/>
</dbReference>
<gene>
    <name evidence="3" type="ORF">F5I99_14780</name>
</gene>
<dbReference type="RefSeq" id="WP_151057303.1">
    <property type="nucleotide sequence ID" value="NZ_CP044222.1"/>
</dbReference>
<name>A0A5J6LGD1_9GAMM</name>
<dbReference type="Gene3D" id="3.40.30.10">
    <property type="entry name" value="Glutaredoxin"/>
    <property type="match status" value="1"/>
</dbReference>
<organism evidence="3 4">
    <name type="scientific">Nitrincola iocasae</name>
    <dbReference type="NCBI Taxonomy" id="2614693"/>
    <lineage>
        <taxon>Bacteria</taxon>
        <taxon>Pseudomonadati</taxon>
        <taxon>Pseudomonadota</taxon>
        <taxon>Gammaproteobacteria</taxon>
        <taxon>Oceanospirillales</taxon>
        <taxon>Oceanospirillaceae</taxon>
        <taxon>Nitrincola</taxon>
    </lineage>
</organism>
<protein>
    <submittedName>
        <fullName evidence="3">ArsC family reductase</fullName>
    </submittedName>
</protein>
<dbReference type="AlphaFoldDB" id="A0A5J6LGD1"/>
<evidence type="ECO:0000313" key="3">
    <source>
        <dbReference type="EMBL" id="QEW07659.1"/>
    </source>
</evidence>
<dbReference type="PROSITE" id="PS51353">
    <property type="entry name" value="ARSC"/>
    <property type="match status" value="1"/>
</dbReference>
<accession>A0A5J6LGD1</accession>
<comment type="similarity">
    <text evidence="1 2">Belongs to the ArsC family.</text>
</comment>
<dbReference type="NCBIfam" id="NF008107">
    <property type="entry name" value="PRK10853.1"/>
    <property type="match status" value="1"/>
</dbReference>
<dbReference type="InterPro" id="IPR006660">
    <property type="entry name" value="Arsenate_reductase-like"/>
</dbReference>
<sequence>MLTLYGINNCDTVRKARKWLDAHQVDYHFHDFRKDGLTAEQISRWTDSIGIDKLLNKRGTTWRQLPEERKEGLDTLGLQALLLEHPALIKRPLLEGDKLCHVGFNETEYSALMNGVTHE</sequence>
<dbReference type="InterPro" id="IPR006504">
    <property type="entry name" value="Tscrpt_reg_Spx/MgsR"/>
</dbReference>
<dbReference type="InterPro" id="IPR036249">
    <property type="entry name" value="Thioredoxin-like_sf"/>
</dbReference>
<proteinExistence type="inferred from homology"/>
<dbReference type="EMBL" id="CP044222">
    <property type="protein sequence ID" value="QEW07659.1"/>
    <property type="molecule type" value="Genomic_DNA"/>
</dbReference>
<dbReference type="Proteomes" id="UP000325606">
    <property type="component" value="Chromosome"/>
</dbReference>
<dbReference type="CDD" id="cd03035">
    <property type="entry name" value="ArsC_Yffb"/>
    <property type="match status" value="1"/>
</dbReference>
<keyword evidence="4" id="KW-1185">Reference proteome</keyword>
<evidence type="ECO:0000256" key="2">
    <source>
        <dbReference type="PROSITE-ProRule" id="PRU01282"/>
    </source>
</evidence>
<dbReference type="PANTHER" id="PTHR30041:SF8">
    <property type="entry name" value="PROTEIN YFFB"/>
    <property type="match status" value="1"/>
</dbReference>
<dbReference type="Pfam" id="PF03960">
    <property type="entry name" value="ArsC"/>
    <property type="match status" value="1"/>
</dbReference>
<reference evidence="3 4" key="1">
    <citation type="submission" date="2019-09" db="EMBL/GenBank/DDBJ databases">
        <title>Nitrincola iocasae sp. nov., a bacterium isolated from the sediment collected at a cold seep field in South China Sea.</title>
        <authorList>
            <person name="Zhang H."/>
            <person name="Wang H."/>
            <person name="Li C."/>
        </authorList>
    </citation>
    <scope>NUCLEOTIDE SEQUENCE [LARGE SCALE GENOMIC DNA]</scope>
    <source>
        <strain evidence="3 4">KXZD1103</strain>
    </source>
</reference>
<evidence type="ECO:0000256" key="1">
    <source>
        <dbReference type="ARBA" id="ARBA00007198"/>
    </source>
</evidence>
<evidence type="ECO:0000313" key="4">
    <source>
        <dbReference type="Proteomes" id="UP000325606"/>
    </source>
</evidence>
<dbReference type="NCBIfam" id="TIGR01617">
    <property type="entry name" value="arsC_related"/>
    <property type="match status" value="1"/>
</dbReference>
<dbReference type="PANTHER" id="PTHR30041">
    <property type="entry name" value="ARSENATE REDUCTASE"/>
    <property type="match status" value="1"/>
</dbReference>
<dbReference type="KEGG" id="nik:F5I99_14780"/>